<dbReference type="EMBL" id="MRCG01000008">
    <property type="protein sequence ID" value="OKH47711.1"/>
    <property type="molecule type" value="Genomic_DNA"/>
</dbReference>
<protein>
    <recommendedName>
        <fullName evidence="2">CAAX prenyl protease 2/Lysostaphin resistance protein A-like domain-containing protein</fullName>
    </recommendedName>
</protein>
<dbReference type="RefSeq" id="WP_073608670.1">
    <property type="nucleotide sequence ID" value="NZ_MRCG01000008.1"/>
</dbReference>
<keyword evidence="1" id="KW-0812">Transmembrane</keyword>
<dbReference type="GO" id="GO:0004175">
    <property type="term" value="F:endopeptidase activity"/>
    <property type="evidence" value="ECO:0007669"/>
    <property type="project" value="UniProtKB-ARBA"/>
</dbReference>
<proteinExistence type="predicted"/>
<feature type="transmembrane region" description="Helical" evidence="1">
    <location>
        <begin position="32"/>
        <end position="51"/>
    </location>
</feature>
<keyword evidence="1" id="KW-0472">Membrane</keyword>
<sequence length="186" mass="20598">MPHLRLSAYIALRLTLHRLSQAATTWPPAQDWGLAAGLTVAFGLVTIPLGLSSHFLAPTLADITWGDGLRLAARVLVVPALLEEGFWRVLLLPHPTEIMSDRRRWRLGLPMLGLFVVMHPLNAMTLYPVAFATFSNPVFLLSAALLGLICTIVYWKSGSWWVVAAMHWLVVMVWLVFLGGYSALSL</sequence>
<name>A0A1U7J4Y0_9CYAN</name>
<comment type="caution">
    <text evidence="3">The sequence shown here is derived from an EMBL/GenBank/DDBJ whole genome shotgun (WGS) entry which is preliminary data.</text>
</comment>
<evidence type="ECO:0000256" key="1">
    <source>
        <dbReference type="SAM" id="Phobius"/>
    </source>
</evidence>
<dbReference type="Proteomes" id="UP000185557">
    <property type="component" value="Unassembled WGS sequence"/>
</dbReference>
<organism evidence="3 4">
    <name type="scientific">Phormidium tenue NIES-30</name>
    <dbReference type="NCBI Taxonomy" id="549789"/>
    <lineage>
        <taxon>Bacteria</taxon>
        <taxon>Bacillati</taxon>
        <taxon>Cyanobacteriota</taxon>
        <taxon>Cyanophyceae</taxon>
        <taxon>Oscillatoriophycideae</taxon>
        <taxon>Oscillatoriales</taxon>
        <taxon>Oscillatoriaceae</taxon>
        <taxon>Phormidium</taxon>
    </lineage>
</organism>
<evidence type="ECO:0000259" key="2">
    <source>
        <dbReference type="Pfam" id="PF02517"/>
    </source>
</evidence>
<dbReference type="AlphaFoldDB" id="A0A1U7J4Y0"/>
<reference evidence="3 4" key="1">
    <citation type="submission" date="2016-11" db="EMBL/GenBank/DDBJ databases">
        <title>Draft Genome Sequences of Nine Cyanobacterial Strains from Diverse Habitats.</title>
        <authorList>
            <person name="Zhu T."/>
            <person name="Hou S."/>
            <person name="Lu X."/>
            <person name="Hess W.R."/>
        </authorList>
    </citation>
    <scope>NUCLEOTIDE SEQUENCE [LARGE SCALE GENOMIC DNA]</scope>
    <source>
        <strain evidence="3 4">NIES-30</strain>
    </source>
</reference>
<gene>
    <name evidence="3" type="ORF">NIES30_12035</name>
</gene>
<feature type="domain" description="CAAX prenyl protease 2/Lysostaphin resistance protein A-like" evidence="2">
    <location>
        <begin position="71"/>
        <end position="170"/>
    </location>
</feature>
<evidence type="ECO:0000313" key="3">
    <source>
        <dbReference type="EMBL" id="OKH47711.1"/>
    </source>
</evidence>
<keyword evidence="4" id="KW-1185">Reference proteome</keyword>
<feature type="transmembrane region" description="Helical" evidence="1">
    <location>
        <begin position="111"/>
        <end position="131"/>
    </location>
</feature>
<dbReference type="GO" id="GO:0080120">
    <property type="term" value="P:CAAX-box protein maturation"/>
    <property type="evidence" value="ECO:0007669"/>
    <property type="project" value="UniProtKB-ARBA"/>
</dbReference>
<accession>A0A1U7J4Y0</accession>
<evidence type="ECO:0000313" key="4">
    <source>
        <dbReference type="Proteomes" id="UP000185557"/>
    </source>
</evidence>
<dbReference type="InterPro" id="IPR003675">
    <property type="entry name" value="Rce1/LyrA-like_dom"/>
</dbReference>
<keyword evidence="1" id="KW-1133">Transmembrane helix</keyword>
<dbReference type="Pfam" id="PF02517">
    <property type="entry name" value="Rce1-like"/>
    <property type="match status" value="1"/>
</dbReference>
<feature type="transmembrane region" description="Helical" evidence="1">
    <location>
        <begin position="161"/>
        <end position="184"/>
    </location>
</feature>
<feature type="transmembrane region" description="Helical" evidence="1">
    <location>
        <begin position="138"/>
        <end position="155"/>
    </location>
</feature>
<dbReference type="STRING" id="549789.NIES30_12035"/>